<dbReference type="Proteomes" id="UP000198756">
    <property type="component" value="Unassembled WGS sequence"/>
</dbReference>
<dbReference type="AlphaFoldDB" id="A0A1G5V015"/>
<protein>
    <submittedName>
        <fullName evidence="3">Ribbon-helix-helix protein, copG family</fullName>
    </submittedName>
</protein>
<evidence type="ECO:0000259" key="2">
    <source>
        <dbReference type="Pfam" id="PF01402"/>
    </source>
</evidence>
<dbReference type="RefSeq" id="WP_092728062.1">
    <property type="nucleotide sequence ID" value="NZ_FMXE01000002.1"/>
</dbReference>
<dbReference type="EMBL" id="FMXE01000002">
    <property type="protein sequence ID" value="SDA38607.1"/>
    <property type="molecule type" value="Genomic_DNA"/>
</dbReference>
<accession>A0A1G5V015</accession>
<reference evidence="4" key="1">
    <citation type="submission" date="2016-10" db="EMBL/GenBank/DDBJ databases">
        <authorList>
            <person name="Varghese N."/>
            <person name="Submissions S."/>
        </authorList>
    </citation>
    <scope>NUCLEOTIDE SEQUENCE [LARGE SCALE GENOMIC DNA]</scope>
    <source>
        <strain evidence="4">DSM 22703</strain>
    </source>
</reference>
<dbReference type="Pfam" id="PF01402">
    <property type="entry name" value="RHH_1"/>
    <property type="match status" value="1"/>
</dbReference>
<feature type="region of interest" description="Disordered" evidence="1">
    <location>
        <begin position="57"/>
        <end position="82"/>
    </location>
</feature>
<evidence type="ECO:0000313" key="3">
    <source>
        <dbReference type="EMBL" id="SDA38607.1"/>
    </source>
</evidence>
<feature type="domain" description="Ribbon-helix-helix protein CopG" evidence="2">
    <location>
        <begin position="2"/>
        <end position="37"/>
    </location>
</feature>
<dbReference type="GO" id="GO:0006355">
    <property type="term" value="P:regulation of DNA-templated transcription"/>
    <property type="evidence" value="ECO:0007669"/>
    <property type="project" value="InterPro"/>
</dbReference>
<sequence length="82" mass="9321">MLNIRLDEEMERKLDLIRLKKGVSKTTLVKEALDQYIQGEIQLLSAYELGKDLFGTEEGGSPDGSVNYKTEIKSRLHGKFPH</sequence>
<organism evidence="3 4">
    <name type="scientific">Algoriphagus alkaliphilus</name>
    <dbReference type="NCBI Taxonomy" id="279824"/>
    <lineage>
        <taxon>Bacteria</taxon>
        <taxon>Pseudomonadati</taxon>
        <taxon>Bacteroidota</taxon>
        <taxon>Cytophagia</taxon>
        <taxon>Cytophagales</taxon>
        <taxon>Cyclobacteriaceae</taxon>
        <taxon>Algoriphagus</taxon>
    </lineage>
</organism>
<evidence type="ECO:0000256" key="1">
    <source>
        <dbReference type="SAM" id="MobiDB-lite"/>
    </source>
</evidence>
<evidence type="ECO:0000313" key="4">
    <source>
        <dbReference type="Proteomes" id="UP000198756"/>
    </source>
</evidence>
<dbReference type="InterPro" id="IPR002145">
    <property type="entry name" value="CopG"/>
</dbReference>
<proteinExistence type="predicted"/>
<dbReference type="OrthoDB" id="2087534at2"/>
<dbReference type="STRING" id="279824.SAMN03080617_00180"/>
<keyword evidence="4" id="KW-1185">Reference proteome</keyword>
<name>A0A1G5V015_9BACT</name>
<gene>
    <name evidence="3" type="ORF">SAMN03080617_00180</name>
</gene>